<feature type="region of interest" description="Disordered" evidence="1">
    <location>
        <begin position="1"/>
        <end position="82"/>
    </location>
</feature>
<dbReference type="GO" id="GO:0005634">
    <property type="term" value="C:nucleus"/>
    <property type="evidence" value="ECO:0007669"/>
    <property type="project" value="TreeGrafter"/>
</dbReference>
<dbReference type="GO" id="GO:0003700">
    <property type="term" value="F:DNA-binding transcription factor activity"/>
    <property type="evidence" value="ECO:0007669"/>
    <property type="project" value="InterPro"/>
</dbReference>
<organism evidence="2">
    <name type="scientific">Rhizophora mucronata</name>
    <name type="common">Asiatic mangrove</name>
    <dbReference type="NCBI Taxonomy" id="61149"/>
    <lineage>
        <taxon>Eukaryota</taxon>
        <taxon>Viridiplantae</taxon>
        <taxon>Streptophyta</taxon>
        <taxon>Embryophyta</taxon>
        <taxon>Tracheophyta</taxon>
        <taxon>Spermatophyta</taxon>
        <taxon>Magnoliopsida</taxon>
        <taxon>eudicotyledons</taxon>
        <taxon>Gunneridae</taxon>
        <taxon>Pentapetalae</taxon>
        <taxon>rosids</taxon>
        <taxon>fabids</taxon>
        <taxon>Malpighiales</taxon>
        <taxon>Rhizophoraceae</taxon>
        <taxon>Rhizophora</taxon>
    </lineage>
</organism>
<accession>A0A2P2P9K0</accession>
<dbReference type="GO" id="GO:0000976">
    <property type="term" value="F:transcription cis-regulatory region binding"/>
    <property type="evidence" value="ECO:0007669"/>
    <property type="project" value="TreeGrafter"/>
</dbReference>
<dbReference type="EMBL" id="GGEC01070908">
    <property type="protein sequence ID" value="MBX51392.1"/>
    <property type="molecule type" value="Transcribed_RNA"/>
</dbReference>
<dbReference type="AlphaFoldDB" id="A0A2P2P9K0"/>
<evidence type="ECO:0000313" key="2">
    <source>
        <dbReference type="EMBL" id="MBX51392.1"/>
    </source>
</evidence>
<protein>
    <submittedName>
        <fullName evidence="2">WRKY transcription factor</fullName>
    </submittedName>
</protein>
<proteinExistence type="predicted"/>
<feature type="compositionally biased region" description="Polar residues" evidence="1">
    <location>
        <begin position="17"/>
        <end position="44"/>
    </location>
</feature>
<dbReference type="PANTHER" id="PTHR32096:SF61">
    <property type="entry name" value="WRKY TRANSCRIPTION FACTOR 22"/>
    <property type="match status" value="1"/>
</dbReference>
<name>A0A2P2P9K0_RHIMU</name>
<sequence length="139" mass="14815">MFTVTYTGEHSHPAPTHRNSLAGSTRQKTVPPQTVTASDSNNPSPSKPVCSSPATSLVEDELQPQSTNTESREDVDLLEDEEEDELCGFLEMAASNDFFAGLEEELAGSVAGDRFSDHFAPSFGHPWLANNAATAAGGF</sequence>
<evidence type="ECO:0000256" key="1">
    <source>
        <dbReference type="SAM" id="MobiDB-lite"/>
    </source>
</evidence>
<reference evidence="2" key="1">
    <citation type="submission" date="2018-02" db="EMBL/GenBank/DDBJ databases">
        <title>Rhizophora mucronata_Transcriptome.</title>
        <authorList>
            <person name="Meera S.P."/>
            <person name="Sreeshan A."/>
            <person name="Augustine A."/>
        </authorList>
    </citation>
    <scope>NUCLEOTIDE SEQUENCE</scope>
    <source>
        <tissue evidence="2">Leaf</tissue>
    </source>
</reference>
<dbReference type="PANTHER" id="PTHR32096">
    <property type="entry name" value="WRKY TRANSCRIPTION FACTOR 30-RELATED-RELATED"/>
    <property type="match status" value="1"/>
</dbReference>
<dbReference type="InterPro" id="IPR044810">
    <property type="entry name" value="WRKY_plant"/>
</dbReference>